<gene>
    <name evidence="1" type="ORF">M513_11457</name>
</gene>
<keyword evidence="2" id="KW-1185">Reference proteome</keyword>
<reference evidence="1 2" key="1">
    <citation type="journal article" date="2014" name="Nat. Genet.">
        <title>Genome and transcriptome of the porcine whipworm Trichuris suis.</title>
        <authorList>
            <person name="Jex A.R."/>
            <person name="Nejsum P."/>
            <person name="Schwarz E.M."/>
            <person name="Hu L."/>
            <person name="Young N.D."/>
            <person name="Hall R.S."/>
            <person name="Korhonen P.K."/>
            <person name="Liao S."/>
            <person name="Thamsborg S."/>
            <person name="Xia J."/>
            <person name="Xu P."/>
            <person name="Wang S."/>
            <person name="Scheerlinck J.P."/>
            <person name="Hofmann A."/>
            <person name="Sternberg P.W."/>
            <person name="Wang J."/>
            <person name="Gasser R.B."/>
        </authorList>
    </citation>
    <scope>NUCLEOTIDE SEQUENCE [LARGE SCALE GENOMIC DNA]</scope>
    <source>
        <strain evidence="1">DCEP-RM93M</strain>
    </source>
</reference>
<evidence type="ECO:0000313" key="1">
    <source>
        <dbReference type="EMBL" id="KFD47666.1"/>
    </source>
</evidence>
<sequence>MTKRRKYNARAKKNASHAKPNNVVAAVGHCVLEERTIWSNVQAYPMECICCAAAFPESMTVVRDVYDVSQSGVHDSLQNLQVVDMILLVFVPVAVEYLISRLSHNNVDETDATLSSQLREPSEPEWWHQVPITTVRTRRTSQDGGLSVYLDLNKEQA</sequence>
<dbReference type="EMBL" id="KL363318">
    <property type="protein sequence ID" value="KFD47666.1"/>
    <property type="molecule type" value="Genomic_DNA"/>
</dbReference>
<dbReference type="Proteomes" id="UP000030764">
    <property type="component" value="Unassembled WGS sequence"/>
</dbReference>
<evidence type="ECO:0000313" key="2">
    <source>
        <dbReference type="Proteomes" id="UP000030764"/>
    </source>
</evidence>
<dbReference type="AlphaFoldDB" id="A0A085LRS0"/>
<name>A0A085LRS0_9BILA</name>
<proteinExistence type="predicted"/>
<organism evidence="1 2">
    <name type="scientific">Trichuris suis</name>
    <name type="common">pig whipworm</name>
    <dbReference type="NCBI Taxonomy" id="68888"/>
    <lineage>
        <taxon>Eukaryota</taxon>
        <taxon>Metazoa</taxon>
        <taxon>Ecdysozoa</taxon>
        <taxon>Nematoda</taxon>
        <taxon>Enoplea</taxon>
        <taxon>Dorylaimia</taxon>
        <taxon>Trichinellida</taxon>
        <taxon>Trichuridae</taxon>
        <taxon>Trichuris</taxon>
    </lineage>
</organism>
<accession>A0A085LRS0</accession>
<protein>
    <submittedName>
        <fullName evidence="1">Uncharacterized protein</fullName>
    </submittedName>
</protein>